<dbReference type="InterPro" id="IPR011990">
    <property type="entry name" value="TPR-like_helical_dom_sf"/>
</dbReference>
<name>A0A5R8XXM4_9BACT</name>
<dbReference type="PROSITE" id="PS50088">
    <property type="entry name" value="ANK_REPEAT"/>
    <property type="match status" value="4"/>
</dbReference>
<dbReference type="InterPro" id="IPR036770">
    <property type="entry name" value="Ankyrin_rpt-contain_sf"/>
</dbReference>
<reference evidence="5 6" key="1">
    <citation type="submission" date="2019-05" db="EMBL/GenBank/DDBJ databases">
        <title>Arcobacter sp. nov., isolated from sea sediment.</title>
        <authorList>
            <person name="Kim W."/>
        </authorList>
    </citation>
    <scope>NUCLEOTIDE SEQUENCE [LARGE SCALE GENOMIC DNA]</scope>
    <source>
        <strain evidence="5 6">CAU 1517</strain>
    </source>
</reference>
<dbReference type="EMBL" id="VANU01000008">
    <property type="protein sequence ID" value="TLP35500.1"/>
    <property type="molecule type" value="Genomic_DNA"/>
</dbReference>
<dbReference type="Pfam" id="PF00023">
    <property type="entry name" value="Ank"/>
    <property type="match status" value="1"/>
</dbReference>
<dbReference type="SUPFAM" id="SSF48452">
    <property type="entry name" value="TPR-like"/>
    <property type="match status" value="3"/>
</dbReference>
<accession>A0A5R8XXM4</accession>
<dbReference type="InterPro" id="IPR019734">
    <property type="entry name" value="TPR_rpt"/>
</dbReference>
<protein>
    <submittedName>
        <fullName evidence="5">DUF4062 domain-containing protein</fullName>
    </submittedName>
</protein>
<dbReference type="SMART" id="SM00248">
    <property type="entry name" value="ANK"/>
    <property type="match status" value="6"/>
</dbReference>
<sequence length="2387" mass="284479">MQSKTFRLFVSSTFSDFNEERKLLQTEVFPEIKEYCTENGLTFQPIDLRWGVSNEAQLDQKTLELCINEVKSSKLNPHPNFLIMAGDRYGWVPLPYMLEQKEFENILEKIENDKDKTLLQTWYELDLNQIPASYILKQRSGEYEDYKTWEEVENSLRTILQNSVDKLDLNKEDKKKYFTSATEAEVIEGIFKYLDKTKFQNKLCKNDETLEQKDYENVYAYVRNIDSIDNLEGKFKDIDSTEVTRFKDEIKKSIDTKNIYEITTNLTNVSQDEKNNSLNYEYEELKSSFTKTMVDYLKNSIDKYLENIIEVTPEELESYEQKRFKDDKLKDFLKDSRSKDLKTIDDYIQSNKEENQSLVIYGKSGLGKSSLMAKAIDDCLDKYQDRKVIYRFVGSTANLSSSPDLLISILKELGINEEIRKVKNSQTFQEEPEKIEEFYYRVYEHLNSISNETVIFIDAIDQVNNEDEFLWLSKVLPSNVKFIIAALEDENYEEDSNYFENFKKKTESLYKLEELRENEAKSLVLNLLNQYDRTITDTQMNYLLNIYKQVNTPLYISVAVQEIRHWKSSDINQTLANTQKSIIEEFISNLSTIYHHNKELIKRVFSYLYLTEGLSESELLELLSIDEEFINKIAPDTYHDNITKELPTVIWVRLHTQIKEFLKLEQKDKQATMSFFHREFNNVISNQDNIQIIHEHLIYLFQKLITKYQNEEFDSNRWGKLYIKIVKDYHLEYEFDWLIEKNSKLKETGDFVGNLNNKDYQLEIWNKIYDLIIQNQKINNSKLQNCLTKFNLYITEIPYKKDPNNSIQIQIYTRSLNNLGISLGTIGKSIDAISLFEKSFKILKKEYNKNLSKWGQEYSSVINYLAQSFSSLGNFNESIKLNKESLKIRKELYILDEKKFAKNYIESLNNLASVLIQNIEFKEANELLKESLTIVKKFYFENPLDWLETYIIILQNLGVVNHSKGEILDSIKYCEESLNFLKDLYKENSSQWAAQYVKTLNSIGYYLSKIEKISDSMNYCNKCKKILDKLYLENPLRWLEDYLSNLDNLASNYYKIKNIDKTIEHYQKYLEVSKSSPKNNIKLWTLTYTKRLDTLAYIFNSIGRTSESITLSEESLKTWEKLYKIENSWIDNYASSLQKFAIYLKINGDIDKSIKSYQKAVTLRRKKYKSAFWYKPENFAQCLFEFAETLKDNGDIYESIGIYEECLLVSNKIYEKNSKKWAEEHSVILDNLASLLLINTERRLESLELFDRFIEVKNKLYKINPEKFMMEYLTSLNNLGSVLLGYKEFEYSYKYFKEYFTILNVYKIIKTKKNLDLFTYSFLKYYQSAIHTESNLTKLEDYIKEKIIFFKENLELEYDNHIKIVCDKILNLKNTNDDLIRERVEIFEKLFLVNPSLIIEEKDILMKENPVPIYLKKVTEFLSREHYSYEIETLFDKLIEYKKSGINLSYEEINRLNLNDRLTYFLNLKIYDEEVVDILFKLYYEILENNQYKQAENIIEFIDKNSSKFWSSSRQTLLDHIEKATKYTYNYKNENCLKLIKNLILNMYPDYDPRIETLLLKTLKKFDNDFIFIKNAIEKFDDFNNELYIFYAFNYLTYCKDYVEDEDEIIKNIQNKLLRIENKEFDLYKNNLINLIELRRSIPKPSISSTYTSPKPSSVVDIVEKKRKLEEYEMISERKLNEKRKKKLLQEIEYEKNEFFKSSAQENKIKYLELQYKIEYETSSLTLEEIKSNDIYHIYKYFNYTDERYEYCFLKSLIKDINTPHSEIMKESIENHYEKILDSFLEHFSKIMFYHLHDLELNLTAIVEFFKLIDNGKLKVFKYKYESNEIERLFNSIREQKFHEIIILKNKYIWNNKYFKKYFINDTVLQVLEYVDLVEKSLSKEIDFKEFKPIFLNYLEKFQIKLNLHERFTFENEVLKKSILSLIQNDINNAFIFLESNNIGNFKNIFIEFIFKYIRENMDFEDYNLSELEKRIQSKELDNSTKDDFLKFVEKINLKNQEKITVELFLAASEKNYKLVSEKLKLLTNKDVVNDEGKTLLDLAIEMSYEEYKDDFITLENDKKQDESYEKLYNRGRFGEKLDYGKTLKINFNFTDILLKEGLSINHADKHGNNYLHKIIDRSWRKLSSREILTPVPTYEWDEEFFTFFLNNNINIEHKNNKGETPLLKALIESRFNLVNILLDKNACIDIKNNEGITPFYLIVKNDQHNIAKKLIEKGMNFLEETYQDKSLIFLAIENGSYFIIDHFVEKIDLDKSDKEGRKPIHYATMFKDISILKLLIENKVNINAQDNKGVTPLHYAVKYKNLDMLKVLIKNNVNLNLQDQNNKTPLHYAVHEKDIDAVKVLVENNVNKEILDINGKTALDYAKVDNFDEAIKLLRKKFLGLF</sequence>
<dbReference type="OrthoDB" id="8482304at2"/>
<dbReference type="Proteomes" id="UP000308901">
    <property type="component" value="Unassembled WGS sequence"/>
</dbReference>
<evidence type="ECO:0000259" key="3">
    <source>
        <dbReference type="Pfam" id="PF13271"/>
    </source>
</evidence>
<organism evidence="5 6">
    <name type="scientific">Arcobacter arenosus</name>
    <dbReference type="NCBI Taxonomy" id="2576037"/>
    <lineage>
        <taxon>Bacteria</taxon>
        <taxon>Pseudomonadati</taxon>
        <taxon>Campylobacterota</taxon>
        <taxon>Epsilonproteobacteria</taxon>
        <taxon>Campylobacterales</taxon>
        <taxon>Arcobacteraceae</taxon>
        <taxon>Arcobacter</taxon>
    </lineage>
</organism>
<evidence type="ECO:0000259" key="4">
    <source>
        <dbReference type="Pfam" id="PF24883"/>
    </source>
</evidence>
<dbReference type="InterPro" id="IPR056884">
    <property type="entry name" value="NPHP3-like_N"/>
</dbReference>
<dbReference type="InterPro" id="IPR002110">
    <property type="entry name" value="Ankyrin_rpt"/>
</dbReference>
<dbReference type="RefSeq" id="WP_138153749.1">
    <property type="nucleotide sequence ID" value="NZ_VANU01000008.1"/>
</dbReference>
<evidence type="ECO:0000313" key="6">
    <source>
        <dbReference type="Proteomes" id="UP000308901"/>
    </source>
</evidence>
<dbReference type="Gene3D" id="1.25.40.10">
    <property type="entry name" value="Tetratricopeptide repeat domain"/>
    <property type="match status" value="3"/>
</dbReference>
<dbReference type="InterPro" id="IPR027417">
    <property type="entry name" value="P-loop_NTPase"/>
</dbReference>
<dbReference type="PANTHER" id="PTHR19871">
    <property type="entry name" value="BETA TRANSDUCIN-RELATED PROTEIN"/>
    <property type="match status" value="1"/>
</dbReference>
<keyword evidence="6" id="KW-1185">Reference proteome</keyword>
<keyword evidence="2" id="KW-0040">ANK repeat</keyword>
<dbReference type="Gene3D" id="1.25.40.20">
    <property type="entry name" value="Ankyrin repeat-containing domain"/>
    <property type="match status" value="1"/>
</dbReference>
<feature type="repeat" description="ANK" evidence="2">
    <location>
        <begin position="2293"/>
        <end position="2325"/>
    </location>
</feature>
<evidence type="ECO:0000256" key="2">
    <source>
        <dbReference type="PROSITE-ProRule" id="PRU00023"/>
    </source>
</evidence>
<dbReference type="SUPFAM" id="SSF52540">
    <property type="entry name" value="P-loop containing nucleoside triphosphate hydrolases"/>
    <property type="match status" value="1"/>
</dbReference>
<dbReference type="InterPro" id="IPR025139">
    <property type="entry name" value="DUF4062"/>
</dbReference>
<dbReference type="Pfam" id="PF12796">
    <property type="entry name" value="Ank_2"/>
    <property type="match status" value="2"/>
</dbReference>
<feature type="repeat" description="ANK" evidence="2">
    <location>
        <begin position="2260"/>
        <end position="2292"/>
    </location>
</feature>
<evidence type="ECO:0000313" key="5">
    <source>
        <dbReference type="EMBL" id="TLP35500.1"/>
    </source>
</evidence>
<dbReference type="InterPro" id="IPR052752">
    <property type="entry name" value="NACHT-WD_repeat"/>
</dbReference>
<dbReference type="Pfam" id="PF13374">
    <property type="entry name" value="TPR_10"/>
    <property type="match status" value="2"/>
</dbReference>
<gene>
    <name evidence="5" type="ORF">FDK22_14710</name>
</gene>
<feature type="domain" description="DUF4062" evidence="3">
    <location>
        <begin position="7"/>
        <end position="92"/>
    </location>
</feature>
<dbReference type="SUPFAM" id="SSF48403">
    <property type="entry name" value="Ankyrin repeat"/>
    <property type="match status" value="1"/>
</dbReference>
<feature type="domain" description="Nephrocystin 3-like N-terminal" evidence="4">
    <location>
        <begin position="350"/>
        <end position="475"/>
    </location>
</feature>
<dbReference type="Gene3D" id="3.40.50.300">
    <property type="entry name" value="P-loop containing nucleotide triphosphate hydrolases"/>
    <property type="match status" value="1"/>
</dbReference>
<dbReference type="PANTHER" id="PTHR19871:SF14">
    <property type="entry name" value="DUF4062 DOMAIN-CONTAINING PROTEIN"/>
    <property type="match status" value="1"/>
</dbReference>
<comment type="caution">
    <text evidence="5">The sequence shown here is derived from an EMBL/GenBank/DDBJ whole genome shotgun (WGS) entry which is preliminary data.</text>
</comment>
<feature type="repeat" description="ANK" evidence="2">
    <location>
        <begin position="2326"/>
        <end position="2358"/>
    </location>
</feature>
<dbReference type="PROSITE" id="PS50297">
    <property type="entry name" value="ANK_REP_REGION"/>
    <property type="match status" value="4"/>
</dbReference>
<proteinExistence type="predicted"/>
<dbReference type="SMART" id="SM00028">
    <property type="entry name" value="TPR"/>
    <property type="match status" value="8"/>
</dbReference>
<feature type="repeat" description="ANK" evidence="2">
    <location>
        <begin position="2162"/>
        <end position="2194"/>
    </location>
</feature>
<evidence type="ECO:0000256" key="1">
    <source>
        <dbReference type="ARBA" id="ARBA00022737"/>
    </source>
</evidence>
<keyword evidence="1" id="KW-0677">Repeat</keyword>
<dbReference type="Pfam" id="PF24883">
    <property type="entry name" value="NPHP3_N"/>
    <property type="match status" value="1"/>
</dbReference>
<dbReference type="Pfam" id="PF13271">
    <property type="entry name" value="DUF4062"/>
    <property type="match status" value="1"/>
</dbReference>